<evidence type="ECO:0000256" key="7">
    <source>
        <dbReference type="ARBA" id="ARBA00022634"/>
    </source>
</evidence>
<dbReference type="SMART" id="SM00481">
    <property type="entry name" value="POLIIIAc"/>
    <property type="match status" value="1"/>
</dbReference>
<dbReference type="InterPro" id="IPR002054">
    <property type="entry name" value="DNA-dir_DNA_pol_X"/>
</dbReference>
<keyword evidence="12" id="KW-0832">Ubl conjugation</keyword>
<dbReference type="GO" id="GO:0006281">
    <property type="term" value="P:DNA repair"/>
    <property type="evidence" value="ECO:0007669"/>
    <property type="project" value="UniProtKB-KW"/>
</dbReference>
<evidence type="ECO:0000256" key="14">
    <source>
        <dbReference type="ARBA" id="ARBA00023053"/>
    </source>
</evidence>
<reference evidence="25 26" key="1">
    <citation type="submission" date="2019-02" db="EMBL/GenBank/DDBJ databases">
        <authorList>
            <person name="Lehtovirta-Morley E L."/>
        </authorList>
    </citation>
    <scope>NUCLEOTIDE SEQUENCE [LARGE SCALE GENOMIC DNA]</scope>
    <source>
        <strain evidence="25">NFRAN1</strain>
    </source>
</reference>
<evidence type="ECO:0000256" key="21">
    <source>
        <dbReference type="ARBA" id="ARBA00049244"/>
    </source>
</evidence>
<dbReference type="InterPro" id="IPR003141">
    <property type="entry name" value="Pol/His_phosphatase_N"/>
</dbReference>
<keyword evidence="8" id="KW-0808">Transferase</keyword>
<dbReference type="InterPro" id="IPR016195">
    <property type="entry name" value="Pol/histidinol_Pase-like"/>
</dbReference>
<sequence length="625" mass="70925">MTISNAEVAKVLRKIAFLVEMDSNKEDESINFKNRAYLKAADQIENLPVPIEKIYKESGLKGLLQIPMIGKAISSKIEEFLNTGKIEYYEKLRIKYPIEIDEFLGLEGIGPKTLRTIMDRVPVKNIKDLENLIKEEKLRTIPGFSQKKESNLLKKIESHRKGKSRSLLGDLYPLVAQIEDYLVDQKKITKIIVVGSFRRMKETIGDIDILVVSRYPAEVINYFTKMPNIDEVLSQGTSKAFVRLNNGTDVDLLVVPEDSFGSASLYFTGSKEHGIVLRKIAQMHGYRLNEWGLFDNSTGQKLAGESESEIYNRLDLEWIPPEMRENQGEIQMAKKGSKIWQQKIQNLISYESLKGDLQVHSSNTDGQLSVEEMAFYARTIFGLDYIAITDHTKSLSIARGLDEHQLLDQSNEISEINDRIKSGEFFSQENRPNITKHLNKYLKESNAKNSKNSRNKINGTFKILTAAEVNILKDGSLDISNNVLDKLDIVGAAIHSNFNLSEDIQTERLIKAAQNPSVDIIFHPTGRIINKREGYPINISKLLSIALETDTILEIDAHYNRLDLKDEHIRMAIEKGVKLVIDSDAHHPLHYTFLKFGIAQARRGWAERGDILNTLSANDLLKNLK</sequence>
<evidence type="ECO:0000256" key="6">
    <source>
        <dbReference type="ARBA" id="ARBA00022481"/>
    </source>
</evidence>
<comment type="subcellular location">
    <subcellularLocation>
        <location evidence="2">Cytoplasm</location>
    </subcellularLocation>
</comment>
<dbReference type="GO" id="GO:0003677">
    <property type="term" value="F:DNA binding"/>
    <property type="evidence" value="ECO:0007669"/>
    <property type="project" value="InterPro"/>
</dbReference>
<dbReference type="EC" id="4.2.99.18" evidence="4"/>
<evidence type="ECO:0000313" key="26">
    <source>
        <dbReference type="Proteomes" id="UP000294299"/>
    </source>
</evidence>
<evidence type="ECO:0000256" key="16">
    <source>
        <dbReference type="ARBA" id="ARBA00035717"/>
    </source>
</evidence>
<comment type="catalytic activity">
    <reaction evidence="21">
        <text>DNA(n) + a 2'-deoxyribonucleoside 5'-triphosphate = DNA(n+1) + diphosphate</text>
        <dbReference type="Rhea" id="RHEA:22508"/>
        <dbReference type="Rhea" id="RHEA-COMP:17339"/>
        <dbReference type="Rhea" id="RHEA-COMP:17340"/>
        <dbReference type="ChEBI" id="CHEBI:33019"/>
        <dbReference type="ChEBI" id="CHEBI:61560"/>
        <dbReference type="ChEBI" id="CHEBI:173112"/>
        <dbReference type="EC" id="2.7.7.7"/>
    </reaction>
</comment>
<dbReference type="Pfam" id="PF14791">
    <property type="entry name" value="DNA_pol_B_thumb"/>
    <property type="match status" value="1"/>
</dbReference>
<keyword evidence="26" id="KW-1185">Reference proteome</keyword>
<keyword evidence="9" id="KW-0548">Nucleotidyltransferase</keyword>
<keyword evidence="15" id="KW-0234">DNA repair</keyword>
<evidence type="ECO:0000256" key="19">
    <source>
        <dbReference type="ARBA" id="ARBA00044678"/>
    </source>
</evidence>
<evidence type="ECO:0000256" key="4">
    <source>
        <dbReference type="ARBA" id="ARBA00012720"/>
    </source>
</evidence>
<dbReference type="GO" id="GO:0140078">
    <property type="term" value="F:class I DNA-(apurinic or apyrimidinic site) endonuclease activity"/>
    <property type="evidence" value="ECO:0007669"/>
    <property type="project" value="UniProtKB-EC"/>
</dbReference>
<dbReference type="Pfam" id="PF14716">
    <property type="entry name" value="HHH_8"/>
    <property type="match status" value="1"/>
</dbReference>
<keyword evidence="14" id="KW-0915">Sodium</keyword>
<evidence type="ECO:0000256" key="8">
    <source>
        <dbReference type="ARBA" id="ARBA00022679"/>
    </source>
</evidence>
<feature type="domain" description="Helix-hairpin-helix DNA-binding motif class 1" evidence="22">
    <location>
        <begin position="101"/>
        <end position="120"/>
    </location>
</feature>
<comment type="catalytic activity">
    <reaction evidence="18">
        <text>2'-deoxyribonucleotide-(2'-deoxyribose 5'-phosphate)-2'-deoxyribonucleotide-DNA = a 3'-end 2'-deoxyribonucleotide-(2,3-dehydro-2,3-deoxyribose 5'-phosphate)-DNA + a 5'-end 5'-phospho-2'-deoxyribonucleoside-DNA + H(+)</text>
        <dbReference type="Rhea" id="RHEA:66592"/>
        <dbReference type="Rhea" id="RHEA-COMP:13180"/>
        <dbReference type="Rhea" id="RHEA-COMP:16897"/>
        <dbReference type="Rhea" id="RHEA-COMP:17067"/>
        <dbReference type="ChEBI" id="CHEBI:15378"/>
        <dbReference type="ChEBI" id="CHEBI:136412"/>
        <dbReference type="ChEBI" id="CHEBI:157695"/>
        <dbReference type="ChEBI" id="CHEBI:167181"/>
        <dbReference type="EC" id="4.2.99.18"/>
    </reaction>
</comment>
<dbReference type="InterPro" id="IPR002008">
    <property type="entry name" value="DNA_pol_X_beta-like"/>
</dbReference>
<dbReference type="InterPro" id="IPR043519">
    <property type="entry name" value="NT_sf"/>
</dbReference>
<protein>
    <recommendedName>
        <fullName evidence="5">DNA polymerase beta</fullName>
        <ecNumber evidence="3">2.7.7.7</ecNumber>
        <ecNumber evidence="4">4.2.99.18</ecNumber>
    </recommendedName>
    <alternativeName>
        <fullName evidence="16">5'-deoxyribose-phosphate lyase</fullName>
    </alternativeName>
    <alternativeName>
        <fullName evidence="17">AP lyase</fullName>
    </alternativeName>
</protein>
<dbReference type="InterPro" id="IPR047967">
    <property type="entry name" value="PolX_PHP"/>
</dbReference>
<dbReference type="SUPFAM" id="SSF81301">
    <property type="entry name" value="Nucleotidyltransferase"/>
    <property type="match status" value="1"/>
</dbReference>
<evidence type="ECO:0000256" key="9">
    <source>
        <dbReference type="ARBA" id="ARBA00022695"/>
    </source>
</evidence>
<dbReference type="InterPro" id="IPR050243">
    <property type="entry name" value="PHP_phosphatase"/>
</dbReference>
<dbReference type="CDD" id="cd07436">
    <property type="entry name" value="PHP_PolX"/>
    <property type="match status" value="1"/>
</dbReference>
<dbReference type="InterPro" id="IPR037160">
    <property type="entry name" value="DNA_Pol_thumb_sf"/>
</dbReference>
<keyword evidence="7" id="KW-0237">DNA synthesis</keyword>
<dbReference type="Gene3D" id="1.10.150.110">
    <property type="entry name" value="DNA polymerase beta, N-terminal domain-like"/>
    <property type="match status" value="1"/>
</dbReference>
<evidence type="ECO:0000259" key="24">
    <source>
        <dbReference type="SMART" id="SM00483"/>
    </source>
</evidence>
<dbReference type="AlphaFoldDB" id="A0A484IA52"/>
<evidence type="ECO:0000256" key="1">
    <source>
        <dbReference type="ARBA" id="ARBA00001946"/>
    </source>
</evidence>
<keyword evidence="25" id="KW-0269">Exonuclease</keyword>
<evidence type="ECO:0000256" key="2">
    <source>
        <dbReference type="ARBA" id="ARBA00004496"/>
    </source>
</evidence>
<dbReference type="GO" id="GO:0042578">
    <property type="term" value="F:phosphoric ester hydrolase activity"/>
    <property type="evidence" value="ECO:0007669"/>
    <property type="project" value="TreeGrafter"/>
</dbReference>
<keyword evidence="25" id="KW-0540">Nuclease</keyword>
<feature type="domain" description="Helix-hairpin-helix DNA-binding motif class 1" evidence="22">
    <location>
        <begin position="61"/>
        <end position="80"/>
    </location>
</feature>
<dbReference type="InterPro" id="IPR010996">
    <property type="entry name" value="HHH_MUS81"/>
</dbReference>
<evidence type="ECO:0000256" key="18">
    <source>
        <dbReference type="ARBA" id="ARBA00044632"/>
    </source>
</evidence>
<dbReference type="OrthoDB" id="8999at2157"/>
<evidence type="ECO:0000259" key="22">
    <source>
        <dbReference type="SMART" id="SM00278"/>
    </source>
</evidence>
<evidence type="ECO:0000256" key="12">
    <source>
        <dbReference type="ARBA" id="ARBA00022843"/>
    </source>
</evidence>
<name>A0A484IA52_9ARCH</name>
<dbReference type="Gene3D" id="3.30.460.10">
    <property type="entry name" value="Beta Polymerase, domain 2"/>
    <property type="match status" value="1"/>
</dbReference>
<dbReference type="Proteomes" id="UP000294299">
    <property type="component" value="Chromosome NFRAN"/>
</dbReference>
<dbReference type="GO" id="GO:0004527">
    <property type="term" value="F:exonuclease activity"/>
    <property type="evidence" value="ECO:0007669"/>
    <property type="project" value="UniProtKB-KW"/>
</dbReference>
<keyword evidence="10" id="KW-0235">DNA replication</keyword>
<dbReference type="CDD" id="cd00141">
    <property type="entry name" value="NT_POLXc"/>
    <property type="match status" value="1"/>
</dbReference>
<accession>A0A484IA52</accession>
<evidence type="ECO:0000256" key="17">
    <source>
        <dbReference type="ARBA" id="ARBA00035726"/>
    </source>
</evidence>
<evidence type="ECO:0000259" key="23">
    <source>
        <dbReference type="SMART" id="SM00481"/>
    </source>
</evidence>
<evidence type="ECO:0000256" key="20">
    <source>
        <dbReference type="ARBA" id="ARBA00045548"/>
    </source>
</evidence>
<keyword evidence="25" id="KW-0378">Hydrolase</keyword>
<dbReference type="SMART" id="SM00278">
    <property type="entry name" value="HhH1"/>
    <property type="match status" value="3"/>
</dbReference>
<feature type="domain" description="Helix-hairpin-helix DNA-binding motif class 1" evidence="22">
    <location>
        <begin position="136"/>
        <end position="155"/>
    </location>
</feature>
<organism evidence="25 26">
    <name type="scientific">Candidatus Nitrosocosmicus franklandianus</name>
    <dbReference type="NCBI Taxonomy" id="1798806"/>
    <lineage>
        <taxon>Archaea</taxon>
        <taxon>Nitrososphaerota</taxon>
        <taxon>Nitrososphaeria</taxon>
        <taxon>Nitrososphaerales</taxon>
        <taxon>Nitrososphaeraceae</taxon>
        <taxon>Candidatus Nitrosocosmicus</taxon>
    </lineage>
</organism>
<dbReference type="GO" id="GO:0005829">
    <property type="term" value="C:cytosol"/>
    <property type="evidence" value="ECO:0007669"/>
    <property type="project" value="TreeGrafter"/>
</dbReference>
<evidence type="ECO:0000256" key="11">
    <source>
        <dbReference type="ARBA" id="ARBA00022763"/>
    </source>
</evidence>
<dbReference type="EMBL" id="LR216287">
    <property type="protein sequence ID" value="VFJ14612.1"/>
    <property type="molecule type" value="Genomic_DNA"/>
</dbReference>
<dbReference type="KEGG" id="nfn:NFRAN_2290"/>
<feature type="domain" description="Polymerase/histidinol phosphatase N-terminal" evidence="23">
    <location>
        <begin position="355"/>
        <end position="473"/>
    </location>
</feature>
<keyword evidence="11" id="KW-0227">DNA damage</keyword>
<dbReference type="Gene3D" id="3.20.20.140">
    <property type="entry name" value="Metal-dependent hydrolases"/>
    <property type="match status" value="1"/>
</dbReference>
<dbReference type="PRINTS" id="PR00870">
    <property type="entry name" value="DNAPOLXBETA"/>
</dbReference>
<dbReference type="SUPFAM" id="SSF89550">
    <property type="entry name" value="PHP domain-like"/>
    <property type="match status" value="1"/>
</dbReference>
<dbReference type="SUPFAM" id="SSF47802">
    <property type="entry name" value="DNA polymerase beta, N-terminal domain-like"/>
    <property type="match status" value="1"/>
</dbReference>
<dbReference type="GeneID" id="39421512"/>
<evidence type="ECO:0000256" key="15">
    <source>
        <dbReference type="ARBA" id="ARBA00023204"/>
    </source>
</evidence>
<proteinExistence type="predicted"/>
<dbReference type="RefSeq" id="WP_134484766.1">
    <property type="nucleotide sequence ID" value="NZ_LR216287.1"/>
</dbReference>
<feature type="domain" description="DNA-directed DNA polymerase X" evidence="24">
    <location>
        <begin position="12"/>
        <end position="325"/>
    </location>
</feature>
<dbReference type="GO" id="GO:0003887">
    <property type="term" value="F:DNA-directed DNA polymerase activity"/>
    <property type="evidence" value="ECO:0007669"/>
    <property type="project" value="UniProtKB-KW"/>
</dbReference>
<dbReference type="Gene3D" id="3.30.210.10">
    <property type="entry name" value="DNA polymerase, thumb domain"/>
    <property type="match status" value="1"/>
</dbReference>
<dbReference type="InterPro" id="IPR029398">
    <property type="entry name" value="PolB_thumb"/>
</dbReference>
<evidence type="ECO:0000256" key="5">
    <source>
        <dbReference type="ARBA" id="ARBA00020020"/>
    </source>
</evidence>
<dbReference type="PANTHER" id="PTHR36928:SF1">
    <property type="entry name" value="PHOSPHATASE YCDX-RELATED"/>
    <property type="match status" value="1"/>
</dbReference>
<evidence type="ECO:0000256" key="10">
    <source>
        <dbReference type="ARBA" id="ARBA00022705"/>
    </source>
</evidence>
<gene>
    <name evidence="25" type="primary">polX</name>
    <name evidence="25" type="ORF">NFRAN_2290</name>
</gene>
<dbReference type="Pfam" id="PF14520">
    <property type="entry name" value="HHH_5"/>
    <property type="match status" value="1"/>
</dbReference>
<comment type="cofactor">
    <cofactor evidence="1">
        <name>Mg(2+)</name>
        <dbReference type="ChEBI" id="CHEBI:18420"/>
    </cofactor>
</comment>
<keyword evidence="13" id="KW-0239">DNA-directed DNA polymerase</keyword>
<dbReference type="InterPro" id="IPR027421">
    <property type="entry name" value="DNA_pol_lamdba_lyase_dom_sf"/>
</dbReference>
<comment type="catalytic activity">
    <reaction evidence="19">
        <text>a 5'-end 2'-deoxyribose-2'-deoxyribonucleotide-DNA = (2E,4S)-4-hydroxypenten-2-al-5-phosphate + a 5'-end 5'-phospho-2'-deoxyribonucleoside-DNA + H(+)</text>
        <dbReference type="Rhea" id="RHEA:76255"/>
        <dbReference type="Rhea" id="RHEA-COMP:13180"/>
        <dbReference type="Rhea" id="RHEA-COMP:18657"/>
        <dbReference type="ChEBI" id="CHEBI:15378"/>
        <dbReference type="ChEBI" id="CHEBI:136412"/>
        <dbReference type="ChEBI" id="CHEBI:195194"/>
        <dbReference type="ChEBI" id="CHEBI:195195"/>
    </reaction>
</comment>
<dbReference type="GO" id="GO:0008270">
    <property type="term" value="F:zinc ion binding"/>
    <property type="evidence" value="ECO:0007669"/>
    <property type="project" value="TreeGrafter"/>
</dbReference>
<evidence type="ECO:0000256" key="13">
    <source>
        <dbReference type="ARBA" id="ARBA00022932"/>
    </source>
</evidence>
<dbReference type="EC" id="2.7.7.7" evidence="3"/>
<dbReference type="Gene3D" id="1.10.150.20">
    <property type="entry name" value="5' to 3' exonuclease, C-terminal subdomain"/>
    <property type="match status" value="1"/>
</dbReference>
<keyword evidence="6" id="KW-0488">Methylation</keyword>
<dbReference type="PANTHER" id="PTHR36928">
    <property type="entry name" value="PHOSPHATASE YCDX-RELATED"/>
    <property type="match status" value="1"/>
</dbReference>
<dbReference type="SMART" id="SM00483">
    <property type="entry name" value="POLXc"/>
    <property type="match status" value="1"/>
</dbReference>
<comment type="function">
    <text evidence="20">Repair polymerase that plays a key role in base-excision repair. During this process, the damaged base is excised by specific DNA glycosylases, the DNA backbone is nicked at the abasic site by an apurinic/apyrimidic (AP) endonuclease, and POLB removes 5'-deoxyribose-phosphate from the preincised AP site acting as a 5'-deoxyribose-phosphate lyase (5'-dRP lyase); through its DNA polymerase activity, it adds one nucleotide to the 3' end of the arising single-nucleotide gap. Conducts 'gap-filling' DNA synthesis in a stepwise distributive fashion rather than in a processive fashion as for other DNA polymerases. It is also able to cleave sugar-phosphate bonds 3' to an intact AP site, acting as an AP lyase.</text>
</comment>
<evidence type="ECO:0000313" key="25">
    <source>
        <dbReference type="EMBL" id="VFJ14612.1"/>
    </source>
</evidence>
<evidence type="ECO:0000256" key="3">
    <source>
        <dbReference type="ARBA" id="ARBA00012417"/>
    </source>
</evidence>
<dbReference type="InterPro" id="IPR003583">
    <property type="entry name" value="Hlx-hairpin-Hlx_DNA-bd_motif"/>
</dbReference>